<gene>
    <name evidence="1" type="ORF">AG1IA_05370</name>
</gene>
<evidence type="ECO:0000313" key="2">
    <source>
        <dbReference type="Proteomes" id="UP000011668"/>
    </source>
</evidence>
<dbReference type="EMBL" id="AFRT01001375">
    <property type="protein sequence ID" value="ELU40601.1"/>
    <property type="molecule type" value="Genomic_DNA"/>
</dbReference>
<keyword evidence="2" id="KW-1185">Reference proteome</keyword>
<reference evidence="1 2" key="1">
    <citation type="journal article" date="2013" name="Nat. Commun.">
        <title>The evolution and pathogenic mechanisms of the rice sheath blight pathogen.</title>
        <authorList>
            <person name="Zheng A."/>
            <person name="Lin R."/>
            <person name="Xu L."/>
            <person name="Qin P."/>
            <person name="Tang C."/>
            <person name="Ai P."/>
            <person name="Zhang D."/>
            <person name="Liu Y."/>
            <person name="Sun Z."/>
            <person name="Feng H."/>
            <person name="Wang Y."/>
            <person name="Chen Y."/>
            <person name="Liang X."/>
            <person name="Fu R."/>
            <person name="Li Q."/>
            <person name="Zhang J."/>
            <person name="Yu X."/>
            <person name="Xie Z."/>
            <person name="Ding L."/>
            <person name="Guan P."/>
            <person name="Tang J."/>
            <person name="Liang Y."/>
            <person name="Wang S."/>
            <person name="Deng Q."/>
            <person name="Li S."/>
            <person name="Zhu J."/>
            <person name="Wang L."/>
            <person name="Liu H."/>
            <person name="Li P."/>
        </authorList>
    </citation>
    <scope>NUCLEOTIDE SEQUENCE [LARGE SCALE GENOMIC DNA]</scope>
    <source>
        <strain evidence="2">AG-1 IA</strain>
    </source>
</reference>
<name>L8WR35_THACA</name>
<dbReference type="HOGENOM" id="CLU_3260834_0_0_1"/>
<dbReference type="AlphaFoldDB" id="L8WR35"/>
<sequence length="42" mass="4814">MVHNMIAQQTPLKQTDTDSTVRSQLRFWAYAYPVDPLGTIGY</sequence>
<comment type="caution">
    <text evidence="1">The sequence shown here is derived from an EMBL/GenBank/DDBJ whole genome shotgun (WGS) entry which is preliminary data.</text>
</comment>
<protein>
    <submittedName>
        <fullName evidence="1">Uncharacterized protein</fullName>
    </submittedName>
</protein>
<accession>L8WR35</accession>
<evidence type="ECO:0000313" key="1">
    <source>
        <dbReference type="EMBL" id="ELU40601.1"/>
    </source>
</evidence>
<proteinExistence type="predicted"/>
<dbReference type="Proteomes" id="UP000011668">
    <property type="component" value="Unassembled WGS sequence"/>
</dbReference>
<organism evidence="1 2">
    <name type="scientific">Thanatephorus cucumeris (strain AG1-IA)</name>
    <name type="common">Rice sheath blight fungus</name>
    <name type="synonym">Rhizoctonia solani</name>
    <dbReference type="NCBI Taxonomy" id="983506"/>
    <lineage>
        <taxon>Eukaryota</taxon>
        <taxon>Fungi</taxon>
        <taxon>Dikarya</taxon>
        <taxon>Basidiomycota</taxon>
        <taxon>Agaricomycotina</taxon>
        <taxon>Agaricomycetes</taxon>
        <taxon>Cantharellales</taxon>
        <taxon>Ceratobasidiaceae</taxon>
        <taxon>Rhizoctonia</taxon>
        <taxon>Rhizoctonia solani AG-1</taxon>
    </lineage>
</organism>